<keyword evidence="1" id="KW-1003">Cell membrane</keyword>
<evidence type="ECO:0000256" key="2">
    <source>
        <dbReference type="SAM" id="MobiDB-lite"/>
    </source>
</evidence>
<sequence length="183" mass="20526">MAPRKTRYKASRKIASSWPVGAASRPTAISPFPPVTARRSGLRSPVQAHIYQLENAEIAVGDQHRHAHTAGASRRGRNWPGPWRKTPGRLLGTSLVRFYQLTLSGFVGNSCRHLPTCSEYAHEAIARHGLWAGGWMGLFRVLRCGPFGTHGVDLVPQALASRYVWFMPWRYWRIGRKRGEAQS</sequence>
<comment type="similarity">
    <text evidence="1">Belongs to the UPF0161 family.</text>
</comment>
<dbReference type="GO" id="GO:0005886">
    <property type="term" value="C:plasma membrane"/>
    <property type="evidence" value="ECO:0007669"/>
    <property type="project" value="UniProtKB-SubCell"/>
</dbReference>
<dbReference type="Proteomes" id="UP000010998">
    <property type="component" value="Chromosome"/>
</dbReference>
<dbReference type="EMBL" id="CP003358">
    <property type="protein sequence ID" value="AGB46165.1"/>
    <property type="molecule type" value="Genomic_DNA"/>
</dbReference>
<evidence type="ECO:0000313" key="4">
    <source>
        <dbReference type="Proteomes" id="UP000010998"/>
    </source>
</evidence>
<dbReference type="eggNOG" id="COG0759">
    <property type="taxonomic scope" value="Bacteria"/>
</dbReference>
<comment type="function">
    <text evidence="1">Could be involved in insertion of integral membrane proteins into the membrane.</text>
</comment>
<evidence type="ECO:0000256" key="1">
    <source>
        <dbReference type="HAMAP-Rule" id="MF_00386"/>
    </source>
</evidence>
<dbReference type="KEGG" id="mam:Mesau_03813"/>
<evidence type="ECO:0000313" key="3">
    <source>
        <dbReference type="EMBL" id="AGB46165.1"/>
    </source>
</evidence>
<dbReference type="Pfam" id="PF01809">
    <property type="entry name" value="YidD"/>
    <property type="match status" value="1"/>
</dbReference>
<protein>
    <recommendedName>
        <fullName evidence="1">Putative membrane protein insertion efficiency factor</fullName>
    </recommendedName>
</protein>
<organism evidence="3 4">
    <name type="scientific">Mesorhizobium australicum (strain HAMBI 3006 / LMG 24608 / WSM2073)</name>
    <dbReference type="NCBI Taxonomy" id="754035"/>
    <lineage>
        <taxon>Bacteria</taxon>
        <taxon>Pseudomonadati</taxon>
        <taxon>Pseudomonadota</taxon>
        <taxon>Alphaproteobacteria</taxon>
        <taxon>Hyphomicrobiales</taxon>
        <taxon>Phyllobacteriaceae</taxon>
        <taxon>Mesorhizobium</taxon>
    </lineage>
</organism>
<dbReference type="AlphaFoldDB" id="L0KNC3"/>
<dbReference type="NCBIfam" id="TIGR00278">
    <property type="entry name" value="membrane protein insertion efficiency factor YidD"/>
    <property type="match status" value="1"/>
</dbReference>
<name>L0KNC3_MESAW</name>
<dbReference type="SMART" id="SM01234">
    <property type="entry name" value="Haemolytic"/>
    <property type="match status" value="1"/>
</dbReference>
<dbReference type="STRING" id="754035.Mesau_03813"/>
<accession>L0KNC3</accession>
<comment type="subcellular location">
    <subcellularLocation>
        <location evidence="1">Cell inner membrane</location>
        <topology evidence="1">Peripheral membrane protein</topology>
        <orientation evidence="1">Cytoplasmic side</orientation>
    </subcellularLocation>
</comment>
<dbReference type="PANTHER" id="PTHR33383">
    <property type="entry name" value="MEMBRANE PROTEIN INSERTION EFFICIENCY FACTOR-RELATED"/>
    <property type="match status" value="1"/>
</dbReference>
<gene>
    <name evidence="3" type="ordered locus">Mesau_03813</name>
</gene>
<keyword evidence="4" id="KW-1185">Reference proteome</keyword>
<dbReference type="HAMAP" id="MF_00386">
    <property type="entry name" value="UPF0161_YidD"/>
    <property type="match status" value="1"/>
</dbReference>
<keyword evidence="1" id="KW-0472">Membrane</keyword>
<dbReference type="InterPro" id="IPR002696">
    <property type="entry name" value="Membr_insert_effic_factor_YidD"/>
</dbReference>
<dbReference type="HOGENOM" id="CLU_1473554_0_0_5"/>
<keyword evidence="1" id="KW-0997">Cell inner membrane</keyword>
<proteinExistence type="inferred from homology"/>
<feature type="region of interest" description="Disordered" evidence="2">
    <location>
        <begin position="62"/>
        <end position="81"/>
    </location>
</feature>
<dbReference type="PANTHER" id="PTHR33383:SF1">
    <property type="entry name" value="MEMBRANE PROTEIN INSERTION EFFICIENCY FACTOR-RELATED"/>
    <property type="match status" value="1"/>
</dbReference>
<reference evidence="4" key="1">
    <citation type="submission" date="2012-02" db="EMBL/GenBank/DDBJ databases">
        <title>Complete sequence of Mesorhizobium australicum WSM2073.</title>
        <authorList>
            <person name="Lucas S."/>
            <person name="Han J."/>
            <person name="Lapidus A."/>
            <person name="Cheng J.-F."/>
            <person name="Goodwin L."/>
            <person name="Pitluck S."/>
            <person name="Peters L."/>
            <person name="Gu W."/>
            <person name="Detter J.C."/>
            <person name="Han C."/>
            <person name="Tapia R."/>
            <person name="Land M."/>
            <person name="Hauser L."/>
            <person name="Kyrpides N."/>
            <person name="Ivanova N."/>
            <person name="Pagani I."/>
            <person name="Reeve W.G."/>
            <person name="Howieson J.G."/>
            <person name="Tiwari R.P."/>
            <person name="O'Hara G.W."/>
            <person name="Atkins C.A."/>
            <person name="Ronson C.W."/>
            <person name="Nandasena K.G."/>
            <person name="Woyke T."/>
        </authorList>
    </citation>
    <scope>NUCLEOTIDE SEQUENCE [LARGE SCALE GENOMIC DNA]</scope>
    <source>
        <strain evidence="4">LMG 24608 / HAMBI 3006 / WSM2073</strain>
    </source>
</reference>